<protein>
    <submittedName>
        <fullName evidence="2">Uncharacterized protein</fullName>
    </submittedName>
</protein>
<accession>E1YDY2</accession>
<sequence length="53" mass="5533">MSNDDSGKGLNSGVMTGEATTQDAKTGFAVVTLASGHLGGNFSRGRHRIRGRR</sequence>
<proteinExistence type="predicted"/>
<gene>
    <name evidence="2" type="ORF">N47_L13740</name>
</gene>
<name>E1YDY2_9BACT</name>
<evidence type="ECO:0000256" key="1">
    <source>
        <dbReference type="SAM" id="MobiDB-lite"/>
    </source>
</evidence>
<organism evidence="2">
    <name type="scientific">uncultured Desulfobacterium sp</name>
    <dbReference type="NCBI Taxonomy" id="201089"/>
    <lineage>
        <taxon>Bacteria</taxon>
        <taxon>Pseudomonadati</taxon>
        <taxon>Thermodesulfobacteriota</taxon>
        <taxon>Desulfobacteria</taxon>
        <taxon>Desulfobacterales</taxon>
        <taxon>Desulfobacteriaceae</taxon>
        <taxon>Desulfobacterium</taxon>
        <taxon>environmental samples</taxon>
    </lineage>
</organism>
<dbReference type="AlphaFoldDB" id="E1YDY2"/>
<feature type="region of interest" description="Disordered" evidence="1">
    <location>
        <begin position="1"/>
        <end position="23"/>
    </location>
</feature>
<dbReference type="EMBL" id="FR695869">
    <property type="protein sequence ID" value="CBX28776.1"/>
    <property type="molecule type" value="Genomic_DNA"/>
</dbReference>
<evidence type="ECO:0000313" key="2">
    <source>
        <dbReference type="EMBL" id="CBX28776.1"/>
    </source>
</evidence>
<reference evidence="2" key="1">
    <citation type="journal article" date="2011" name="Environ. Microbiol.">
        <title>Genomic insights into the metabolic potential of the polycyclic aromatic hydrocarbon degrading sulfate-reducing Deltaproteobacterium N47.</title>
        <authorList>
            <person name="Bergmann F."/>
            <person name="Selesi D."/>
            <person name="Weinmaier T."/>
            <person name="Tischler P."/>
            <person name="Rattei T."/>
            <person name="Meckenstock R.U."/>
        </authorList>
    </citation>
    <scope>NUCLEOTIDE SEQUENCE</scope>
</reference>